<name>A0A811LJA6_9BILA</name>
<accession>A0A811LJA6</accession>
<dbReference type="PANTHER" id="PTHR20932:SF8">
    <property type="entry name" value="LD22649P"/>
    <property type="match status" value="1"/>
</dbReference>
<dbReference type="PROSITE" id="PS51782">
    <property type="entry name" value="LYSM"/>
    <property type="match status" value="1"/>
</dbReference>
<comment type="caution">
    <text evidence="3">The sequence shown here is derived from an EMBL/GenBank/DDBJ whole genome shotgun (WGS) entry which is preliminary data.</text>
</comment>
<dbReference type="AlphaFoldDB" id="A0A811LJA6"/>
<dbReference type="InterPro" id="IPR045030">
    <property type="entry name" value="LYSM1-4"/>
</dbReference>
<feature type="domain" description="LysM" evidence="2">
    <location>
        <begin position="41"/>
        <end position="85"/>
    </location>
</feature>
<dbReference type="SUPFAM" id="SSF54106">
    <property type="entry name" value="LysM domain"/>
    <property type="match status" value="1"/>
</dbReference>
<feature type="region of interest" description="Disordered" evidence="1">
    <location>
        <begin position="94"/>
        <end position="115"/>
    </location>
</feature>
<evidence type="ECO:0000313" key="3">
    <source>
        <dbReference type="EMBL" id="CAD5227670.1"/>
    </source>
</evidence>
<proteinExistence type="predicted"/>
<dbReference type="Pfam" id="PF01476">
    <property type="entry name" value="LysM"/>
    <property type="match status" value="1"/>
</dbReference>
<evidence type="ECO:0000313" key="4">
    <source>
        <dbReference type="Proteomes" id="UP000614601"/>
    </source>
</evidence>
<dbReference type="EMBL" id="CAJFDH010000006">
    <property type="protein sequence ID" value="CAD5227670.1"/>
    <property type="molecule type" value="Genomic_DNA"/>
</dbReference>
<dbReference type="PANTHER" id="PTHR20932">
    <property type="entry name" value="LYSM AND PUTATIVE PEPTIDOGLYCAN-BINDING DOMAIN-CONTAINING PROTEIN"/>
    <property type="match status" value="1"/>
</dbReference>
<dbReference type="InterPro" id="IPR036779">
    <property type="entry name" value="LysM_dom_sf"/>
</dbReference>
<dbReference type="Gene3D" id="3.10.350.10">
    <property type="entry name" value="LysM domain"/>
    <property type="match status" value="1"/>
</dbReference>
<dbReference type="OrthoDB" id="2107166at2759"/>
<dbReference type="EMBL" id="CAJFCW020000006">
    <property type="protein sequence ID" value="CAG9123486.1"/>
    <property type="molecule type" value="Genomic_DNA"/>
</dbReference>
<gene>
    <name evidence="3" type="ORF">BOKJ2_LOCUS12289</name>
</gene>
<organism evidence="3 4">
    <name type="scientific">Bursaphelenchus okinawaensis</name>
    <dbReference type="NCBI Taxonomy" id="465554"/>
    <lineage>
        <taxon>Eukaryota</taxon>
        <taxon>Metazoa</taxon>
        <taxon>Ecdysozoa</taxon>
        <taxon>Nematoda</taxon>
        <taxon>Chromadorea</taxon>
        <taxon>Rhabditida</taxon>
        <taxon>Tylenchina</taxon>
        <taxon>Tylenchomorpha</taxon>
        <taxon>Aphelenchoidea</taxon>
        <taxon>Aphelenchoididae</taxon>
        <taxon>Bursaphelenchus</taxon>
    </lineage>
</organism>
<dbReference type="InterPro" id="IPR018392">
    <property type="entry name" value="LysM"/>
</dbReference>
<reference evidence="3" key="1">
    <citation type="submission" date="2020-09" db="EMBL/GenBank/DDBJ databases">
        <authorList>
            <person name="Kikuchi T."/>
        </authorList>
    </citation>
    <scope>NUCLEOTIDE SEQUENCE</scope>
    <source>
        <strain evidence="3">SH1</strain>
    </source>
</reference>
<evidence type="ECO:0000256" key="1">
    <source>
        <dbReference type="SAM" id="MobiDB-lite"/>
    </source>
</evidence>
<keyword evidence="4" id="KW-1185">Reference proteome</keyword>
<dbReference type="Proteomes" id="UP000614601">
    <property type="component" value="Unassembled WGS sequence"/>
</dbReference>
<protein>
    <recommendedName>
        <fullName evidence="2">LysM domain-containing protein</fullName>
    </recommendedName>
</protein>
<dbReference type="CDD" id="cd00118">
    <property type="entry name" value="LysM"/>
    <property type="match status" value="1"/>
</dbReference>
<sequence>MGDPYYNENTFLCGYQRIRRYGSTWDLNSPSNSQRKPLSIIEHEVKPTDTLQNLQIKYNTNMFEIKRINKLWSNDALYARTHISIPIYDDSPLSTRSLSSEKVTKPAKPEIGPEEESVKDFFKRIDQNVRRTKKVVRKMNKTQTIE</sequence>
<evidence type="ECO:0000259" key="2">
    <source>
        <dbReference type="PROSITE" id="PS51782"/>
    </source>
</evidence>
<dbReference type="Proteomes" id="UP000783686">
    <property type="component" value="Unassembled WGS sequence"/>
</dbReference>
<dbReference type="SMART" id="SM00257">
    <property type="entry name" value="LysM"/>
    <property type="match status" value="1"/>
</dbReference>